<feature type="region of interest" description="Disordered" evidence="2">
    <location>
        <begin position="310"/>
        <end position="352"/>
    </location>
</feature>
<reference evidence="4" key="2">
    <citation type="submission" date="2020-11" db="EMBL/GenBank/DDBJ databases">
        <authorList>
            <person name="McCartney M.A."/>
            <person name="Auch B."/>
            <person name="Kono T."/>
            <person name="Mallez S."/>
            <person name="Becker A."/>
            <person name="Gohl D.M."/>
            <person name="Silverstein K.A.T."/>
            <person name="Koren S."/>
            <person name="Bechman K.B."/>
            <person name="Herman A."/>
            <person name="Abrahante J.E."/>
            <person name="Garbe J."/>
        </authorList>
    </citation>
    <scope>NUCLEOTIDE SEQUENCE</scope>
    <source>
        <strain evidence="4">Duluth1</strain>
        <tissue evidence="4">Whole animal</tissue>
    </source>
</reference>
<protein>
    <recommendedName>
        <fullName evidence="3">UDENN domain-containing protein</fullName>
    </recommendedName>
</protein>
<gene>
    <name evidence="4" type="ORF">DPMN_059402</name>
</gene>
<dbReference type="Pfam" id="PF09794">
    <property type="entry name" value="Avl9"/>
    <property type="match status" value="1"/>
</dbReference>
<dbReference type="PROSITE" id="PS50211">
    <property type="entry name" value="DENN"/>
    <property type="match status" value="1"/>
</dbReference>
<feature type="domain" description="UDENN" evidence="3">
    <location>
        <begin position="13"/>
        <end position="429"/>
    </location>
</feature>
<reference evidence="4" key="1">
    <citation type="journal article" date="2019" name="bioRxiv">
        <title>The Genome of the Zebra Mussel, Dreissena polymorpha: A Resource for Invasive Species Research.</title>
        <authorList>
            <person name="McCartney M.A."/>
            <person name="Auch B."/>
            <person name="Kono T."/>
            <person name="Mallez S."/>
            <person name="Zhang Y."/>
            <person name="Obille A."/>
            <person name="Becker A."/>
            <person name="Abrahante J.E."/>
            <person name="Garbe J."/>
            <person name="Badalamenti J.P."/>
            <person name="Herman A."/>
            <person name="Mangelson H."/>
            <person name="Liachko I."/>
            <person name="Sullivan S."/>
            <person name="Sone E.D."/>
            <person name="Koren S."/>
            <person name="Silverstein K.A.T."/>
            <person name="Beckman K.B."/>
            <person name="Gohl D.M."/>
        </authorList>
    </citation>
    <scope>NUCLEOTIDE SEQUENCE</scope>
    <source>
        <strain evidence="4">Duluth1</strain>
        <tissue evidence="4">Whole animal</tissue>
    </source>
</reference>
<comment type="caution">
    <text evidence="4">The sequence shown here is derived from an EMBL/GenBank/DDBJ whole genome shotgun (WGS) entry which is preliminary data.</text>
</comment>
<feature type="compositionally biased region" description="Polar residues" evidence="2">
    <location>
        <begin position="520"/>
        <end position="529"/>
    </location>
</feature>
<dbReference type="PANTHER" id="PTHR31017">
    <property type="entry name" value="LATE SECRETORY PATHWAY PROTEIN AVL9-RELATED"/>
    <property type="match status" value="1"/>
</dbReference>
<evidence type="ECO:0000259" key="3">
    <source>
        <dbReference type="PROSITE" id="PS50211"/>
    </source>
</evidence>
<dbReference type="Proteomes" id="UP000828390">
    <property type="component" value="Unassembled WGS sequence"/>
</dbReference>
<evidence type="ECO:0000313" key="5">
    <source>
        <dbReference type="Proteomes" id="UP000828390"/>
    </source>
</evidence>
<evidence type="ECO:0000313" key="4">
    <source>
        <dbReference type="EMBL" id="KAH3716676.1"/>
    </source>
</evidence>
<dbReference type="OrthoDB" id="26278at2759"/>
<dbReference type="GO" id="GO:0005737">
    <property type="term" value="C:cytoplasm"/>
    <property type="evidence" value="ECO:0007669"/>
    <property type="project" value="TreeGrafter"/>
</dbReference>
<evidence type="ECO:0000256" key="1">
    <source>
        <dbReference type="ARBA" id="ARBA00038178"/>
    </source>
</evidence>
<keyword evidence="5" id="KW-1185">Reference proteome</keyword>
<feature type="region of interest" description="Disordered" evidence="2">
    <location>
        <begin position="584"/>
        <end position="603"/>
    </location>
</feature>
<dbReference type="InterPro" id="IPR051731">
    <property type="entry name" value="DENND11/AVL9_GEFs"/>
</dbReference>
<feature type="compositionally biased region" description="Low complexity" evidence="2">
    <location>
        <begin position="310"/>
        <end position="326"/>
    </location>
</feature>
<dbReference type="EMBL" id="JAIWYP010000013">
    <property type="protein sequence ID" value="KAH3716676.1"/>
    <property type="molecule type" value="Genomic_DNA"/>
</dbReference>
<dbReference type="InterPro" id="IPR018307">
    <property type="entry name" value="ABL9/DENND6_dom"/>
</dbReference>
<dbReference type="PANTHER" id="PTHR31017:SF1">
    <property type="entry name" value="LATE SECRETORY PATHWAY PROTEIN AVL9 HOMOLOG"/>
    <property type="match status" value="1"/>
</dbReference>
<feature type="compositionally biased region" description="Basic and acidic residues" evidence="2">
    <location>
        <begin position="332"/>
        <end position="347"/>
    </location>
</feature>
<proteinExistence type="inferred from homology"/>
<dbReference type="AlphaFoldDB" id="A0A9D4HH76"/>
<organism evidence="4 5">
    <name type="scientific">Dreissena polymorpha</name>
    <name type="common">Zebra mussel</name>
    <name type="synonym">Mytilus polymorpha</name>
    <dbReference type="NCBI Taxonomy" id="45954"/>
    <lineage>
        <taxon>Eukaryota</taxon>
        <taxon>Metazoa</taxon>
        <taxon>Spiralia</taxon>
        <taxon>Lophotrochozoa</taxon>
        <taxon>Mollusca</taxon>
        <taxon>Bivalvia</taxon>
        <taxon>Autobranchia</taxon>
        <taxon>Heteroconchia</taxon>
        <taxon>Euheterodonta</taxon>
        <taxon>Imparidentia</taxon>
        <taxon>Neoheterodontei</taxon>
        <taxon>Myida</taxon>
        <taxon>Dreissenoidea</taxon>
        <taxon>Dreissenidae</taxon>
        <taxon>Dreissena</taxon>
    </lineage>
</organism>
<feature type="compositionally biased region" description="Polar residues" evidence="2">
    <location>
        <begin position="591"/>
        <end position="603"/>
    </location>
</feature>
<accession>A0A9D4HH76</accession>
<feature type="region of interest" description="Disordered" evidence="2">
    <location>
        <begin position="520"/>
        <end position="557"/>
    </location>
</feature>
<name>A0A9D4HH76_DREPO</name>
<comment type="similarity">
    <text evidence="1">Belongs to the AVL9 family.</text>
</comment>
<sequence length="865" mass="95453">MTTSAINTSKPVLHIVVIGFHHKKGCQVDYAFPPLVPGGTVDSHETPAEWKHLPSLAIPDGAHNYTQDSIYFHLPGLDDRHRTVYGVACYRQIETKDLKIKTDDITRSTVQKSVCVLSNLPLYGLIEAKLELITHAYFLELDFRQVSLLEDTYNNLNASLRESLLDGGSQVFLGMNIKELVQTYRHRVMTLFKLVLLERRVLFTGSPVERLANTMLTILSLYPGMIEQGLAECTSYGGDRNISPTLRHTGVGEEAEEFLEIRYTGDLSPDISGLSGTDSVEAVEPASPTIDRGLDQPSFPMNAAESLKSINNQSSLGRSSSKKGLQIHTAGRKCDKDSSDSSKDLHKNPAQSVIETKTVDNLDYVDDYYAKDAKSIDGNPCDNAKLRINLSIKESDGRRLVMAEDVNLLTGITTYEAVQEGKSIPKNGSVINIEKCSLEVSENHFGSLPKEIHRKDLEENIEDLDSPESLSKIDKEDCFSWEDDHLSLAINTDRSSLQLDETSGLASSFKDMPNLEQTMSRAGQGQGQATDLDGSRRGGQSDTDVTNRVEPVRGTNGLSPGVKAAAIKSRLTSAISGLGIKQKFAQKPGSRETSGPSSPTNSTEFIPLPFIQQDDLGFPLAVFTKGVVCFPYLSLQYYDLLNDVNIRGFLIGATNMLFRQKRHLTDIVVDVSEHKIEINDKELQKNLVLTTADLRFADILVKAVSESVEDGYFDGTEWEGNDEWLRAQFRAYLEGMLASIKSDDPKLLEDYGISFIQCWKTTHNYKVWSSAERPGLKTLEAGHPCQGNLSVADIKMRFSHTMHNTEGGKKINAAVTQTGKYVVQTGKAVGGALNQAKTSISSWFSTWKSGNNNDEKEKGQEPSSS</sequence>
<evidence type="ECO:0000256" key="2">
    <source>
        <dbReference type="SAM" id="MobiDB-lite"/>
    </source>
</evidence>
<dbReference type="InterPro" id="IPR037516">
    <property type="entry name" value="Tripartite_DENN"/>
</dbReference>